<organism evidence="1">
    <name type="scientific">marine sediment metagenome</name>
    <dbReference type="NCBI Taxonomy" id="412755"/>
    <lineage>
        <taxon>unclassified sequences</taxon>
        <taxon>metagenomes</taxon>
        <taxon>ecological metagenomes</taxon>
    </lineage>
</organism>
<comment type="caution">
    <text evidence="1">The sequence shown here is derived from an EMBL/GenBank/DDBJ whole genome shotgun (WGS) entry which is preliminary data.</text>
</comment>
<evidence type="ECO:0000313" key="1">
    <source>
        <dbReference type="EMBL" id="GAH25210.1"/>
    </source>
</evidence>
<reference evidence="1" key="1">
    <citation type="journal article" date="2014" name="Front. Microbiol.">
        <title>High frequency of phylogenetically diverse reductive dehalogenase-homologous genes in deep subseafloor sedimentary metagenomes.</title>
        <authorList>
            <person name="Kawai M."/>
            <person name="Futagami T."/>
            <person name="Toyoda A."/>
            <person name="Takaki Y."/>
            <person name="Nishi S."/>
            <person name="Hori S."/>
            <person name="Arai W."/>
            <person name="Tsubouchi T."/>
            <person name="Morono Y."/>
            <person name="Uchiyama I."/>
            <person name="Ito T."/>
            <person name="Fujiyama A."/>
            <person name="Inagaki F."/>
            <person name="Takami H."/>
        </authorList>
    </citation>
    <scope>NUCLEOTIDE SEQUENCE</scope>
    <source>
        <strain evidence="1">Expedition CK06-06</strain>
    </source>
</reference>
<name>X1EY06_9ZZZZ</name>
<dbReference type="AlphaFoldDB" id="X1EY06"/>
<proteinExistence type="predicted"/>
<gene>
    <name evidence="1" type="ORF">S03H2_00105</name>
</gene>
<dbReference type="EMBL" id="BARU01000007">
    <property type="protein sequence ID" value="GAH25210.1"/>
    <property type="molecule type" value="Genomic_DNA"/>
</dbReference>
<accession>X1EY06</accession>
<protein>
    <submittedName>
        <fullName evidence="1">Uncharacterized protein</fullName>
    </submittedName>
</protein>
<sequence length="57" mass="6330">MSSIEKLNEDLHNALKKAEQTRKRTGSGEDRDLVMLITCVTVSLGGQSPEKRESDIN</sequence>